<name>A0A6A6E7G6_9PEZI</name>
<protein>
    <submittedName>
        <fullName evidence="2">Uncharacterized protein</fullName>
    </submittedName>
</protein>
<evidence type="ECO:0000313" key="3">
    <source>
        <dbReference type="Proteomes" id="UP000800200"/>
    </source>
</evidence>
<gene>
    <name evidence="2" type="ORF">K469DRAFT_154025</name>
</gene>
<proteinExistence type="predicted"/>
<dbReference type="EMBL" id="ML994631">
    <property type="protein sequence ID" value="KAF2186110.1"/>
    <property type="molecule type" value="Genomic_DNA"/>
</dbReference>
<organism evidence="2 3">
    <name type="scientific">Zopfia rhizophila CBS 207.26</name>
    <dbReference type="NCBI Taxonomy" id="1314779"/>
    <lineage>
        <taxon>Eukaryota</taxon>
        <taxon>Fungi</taxon>
        <taxon>Dikarya</taxon>
        <taxon>Ascomycota</taxon>
        <taxon>Pezizomycotina</taxon>
        <taxon>Dothideomycetes</taxon>
        <taxon>Dothideomycetes incertae sedis</taxon>
        <taxon>Zopfiaceae</taxon>
        <taxon>Zopfia</taxon>
    </lineage>
</organism>
<sequence length="207" mass="22695">MVAVRKWGEDHINRSLKQIDLNTWLIGSLILHRSPRPSGTATWNDESDNSSYTLTEAPILHRFATSQPNSPYINLVHEAGDASAVWSIGNSALCKIRYIEEGVTPESVTSLPYPGDMHPSYRLARTRLAGEVLYPATQIRLAWIPRHSRVPGNETAHACGCDHKWAGRQVQVRCGKEVQEAQPAATSSSTSTSSSSLSSSSSELEQV</sequence>
<feature type="region of interest" description="Disordered" evidence="1">
    <location>
        <begin position="176"/>
        <end position="207"/>
    </location>
</feature>
<dbReference type="AlphaFoldDB" id="A0A6A6E7G6"/>
<accession>A0A6A6E7G6</accession>
<feature type="compositionally biased region" description="Low complexity" evidence="1">
    <location>
        <begin position="186"/>
        <end position="207"/>
    </location>
</feature>
<evidence type="ECO:0000256" key="1">
    <source>
        <dbReference type="SAM" id="MobiDB-lite"/>
    </source>
</evidence>
<dbReference type="OrthoDB" id="5404599at2759"/>
<evidence type="ECO:0000313" key="2">
    <source>
        <dbReference type="EMBL" id="KAF2186110.1"/>
    </source>
</evidence>
<keyword evidence="3" id="KW-1185">Reference proteome</keyword>
<reference evidence="2" key="1">
    <citation type="journal article" date="2020" name="Stud. Mycol.">
        <title>101 Dothideomycetes genomes: a test case for predicting lifestyles and emergence of pathogens.</title>
        <authorList>
            <person name="Haridas S."/>
            <person name="Albert R."/>
            <person name="Binder M."/>
            <person name="Bloem J."/>
            <person name="Labutti K."/>
            <person name="Salamov A."/>
            <person name="Andreopoulos B."/>
            <person name="Baker S."/>
            <person name="Barry K."/>
            <person name="Bills G."/>
            <person name="Bluhm B."/>
            <person name="Cannon C."/>
            <person name="Castanera R."/>
            <person name="Culley D."/>
            <person name="Daum C."/>
            <person name="Ezra D."/>
            <person name="Gonzalez J."/>
            <person name="Henrissat B."/>
            <person name="Kuo A."/>
            <person name="Liang C."/>
            <person name="Lipzen A."/>
            <person name="Lutzoni F."/>
            <person name="Magnuson J."/>
            <person name="Mondo S."/>
            <person name="Nolan M."/>
            <person name="Ohm R."/>
            <person name="Pangilinan J."/>
            <person name="Park H.-J."/>
            <person name="Ramirez L."/>
            <person name="Alfaro M."/>
            <person name="Sun H."/>
            <person name="Tritt A."/>
            <person name="Yoshinaga Y."/>
            <person name="Zwiers L.-H."/>
            <person name="Turgeon B."/>
            <person name="Goodwin S."/>
            <person name="Spatafora J."/>
            <person name="Crous P."/>
            <person name="Grigoriev I."/>
        </authorList>
    </citation>
    <scope>NUCLEOTIDE SEQUENCE</scope>
    <source>
        <strain evidence="2">CBS 207.26</strain>
    </source>
</reference>
<dbReference type="Proteomes" id="UP000800200">
    <property type="component" value="Unassembled WGS sequence"/>
</dbReference>